<keyword evidence="4" id="KW-0233">DNA recombination</keyword>
<dbReference type="EMBL" id="VFPT01000001">
    <property type="protein sequence ID" value="TQM93774.1"/>
    <property type="molecule type" value="Genomic_DNA"/>
</dbReference>
<dbReference type="PANTHER" id="PTHR30629">
    <property type="entry name" value="PROPHAGE INTEGRASE"/>
    <property type="match status" value="1"/>
</dbReference>
<evidence type="ECO:0000313" key="6">
    <source>
        <dbReference type="EMBL" id="TQM93774.1"/>
    </source>
</evidence>
<evidence type="ECO:0000256" key="3">
    <source>
        <dbReference type="ARBA" id="ARBA00023125"/>
    </source>
</evidence>
<keyword evidence="2" id="KW-0229">DNA integration</keyword>
<organism evidence="6 7">
    <name type="scientific">Roseinatronobacter monicus</name>
    <dbReference type="NCBI Taxonomy" id="393481"/>
    <lineage>
        <taxon>Bacteria</taxon>
        <taxon>Pseudomonadati</taxon>
        <taxon>Pseudomonadota</taxon>
        <taxon>Alphaproteobacteria</taxon>
        <taxon>Rhodobacterales</taxon>
        <taxon>Paracoccaceae</taxon>
        <taxon>Roseinatronobacter</taxon>
    </lineage>
</organism>
<keyword evidence="3" id="KW-0238">DNA-binding</keyword>
<dbReference type="SUPFAM" id="SSF56349">
    <property type="entry name" value="DNA breaking-rejoining enzymes"/>
    <property type="match status" value="1"/>
</dbReference>
<dbReference type="PANTHER" id="PTHR30629:SF2">
    <property type="entry name" value="PROPHAGE INTEGRASE INTS-RELATED"/>
    <property type="match status" value="1"/>
</dbReference>
<dbReference type="InterPro" id="IPR050808">
    <property type="entry name" value="Phage_Integrase"/>
</dbReference>
<name>A0A543KFC1_9RHOB</name>
<dbReference type="Proteomes" id="UP000320582">
    <property type="component" value="Unassembled WGS sequence"/>
</dbReference>
<keyword evidence="7" id="KW-1185">Reference proteome</keyword>
<evidence type="ECO:0000259" key="5">
    <source>
        <dbReference type="Pfam" id="PF00589"/>
    </source>
</evidence>
<dbReference type="GO" id="GO:0003677">
    <property type="term" value="F:DNA binding"/>
    <property type="evidence" value="ECO:0007669"/>
    <property type="project" value="UniProtKB-KW"/>
</dbReference>
<dbReference type="Gene3D" id="1.10.443.10">
    <property type="entry name" value="Intergrase catalytic core"/>
    <property type="match status" value="1"/>
</dbReference>
<dbReference type="AlphaFoldDB" id="A0A543KFC1"/>
<dbReference type="OrthoDB" id="7222937at2"/>
<accession>A0A543KFC1</accession>
<dbReference type="InterPro" id="IPR002104">
    <property type="entry name" value="Integrase_catalytic"/>
</dbReference>
<dbReference type="GO" id="GO:0006310">
    <property type="term" value="P:DNA recombination"/>
    <property type="evidence" value="ECO:0007669"/>
    <property type="project" value="UniProtKB-KW"/>
</dbReference>
<gene>
    <name evidence="6" type="ORF">BD293_2423</name>
</gene>
<evidence type="ECO:0000256" key="1">
    <source>
        <dbReference type="ARBA" id="ARBA00008857"/>
    </source>
</evidence>
<protein>
    <submittedName>
        <fullName evidence="6">Site-specific recombinase XerD</fullName>
    </submittedName>
</protein>
<proteinExistence type="inferred from homology"/>
<dbReference type="InterPro" id="IPR013762">
    <property type="entry name" value="Integrase-like_cat_sf"/>
</dbReference>
<dbReference type="Gene3D" id="1.10.150.130">
    <property type="match status" value="1"/>
</dbReference>
<comment type="caution">
    <text evidence="6">The sequence shown here is derived from an EMBL/GenBank/DDBJ whole genome shotgun (WGS) entry which is preliminary data.</text>
</comment>
<dbReference type="InterPro" id="IPR011010">
    <property type="entry name" value="DNA_brk_join_enz"/>
</dbReference>
<evidence type="ECO:0000256" key="2">
    <source>
        <dbReference type="ARBA" id="ARBA00022908"/>
    </source>
</evidence>
<dbReference type="InterPro" id="IPR010998">
    <property type="entry name" value="Integrase_recombinase_N"/>
</dbReference>
<sequence length="516" mass="58631">MHSLRRAYAPFRLQKIKGKFYLSVSAPKEIAHFYREGRVRRSTGISDRKLAELRAQEIVPAIYREFDEKYDQLDPFVEGLRHLLEREGVDVGRWYREGQISLTVTGSRTRGAALGHPTTKEINGQTVHPKESWVAKDHFNLAGIVTGLGYAVPTALLGYVSPETKERIISATEPKGIDPIKAIQFYKDHPEFSDSAIGRQFLEAASKPRQIVKTDQNTDQSTTPLFSDWAKLYITNKQPSDSMDVHRKRVMACEKFVEVCGDKPLQEYDKIHAIDLAKAMDSEGKGNKTIQNYYSYMRQAFEFAATQRGADGKVVLATHPFHSVNLAEYGKKSRSYSPFTTEELHTLFSQKMLPQDRLILSILITTGMRLDEAALLTWEQIREHDGILCFDLTGQDVRVKNDGSRRRVPVPIVIKDRFKDRKTGRLFSYRMHDGKAETAASKALMKIVRKVASDKTKVVHSLRGNFKDLLRDKGVPKEINDYITGHHQGDVAGQYGSGPSLRRRLDMIALIEHPWL</sequence>
<dbReference type="RefSeq" id="WP_142081974.1">
    <property type="nucleotide sequence ID" value="NZ_VFPT01000001.1"/>
</dbReference>
<feature type="domain" description="Tyr recombinase" evidence="5">
    <location>
        <begin position="355"/>
        <end position="495"/>
    </location>
</feature>
<dbReference type="GO" id="GO:0015074">
    <property type="term" value="P:DNA integration"/>
    <property type="evidence" value="ECO:0007669"/>
    <property type="project" value="UniProtKB-KW"/>
</dbReference>
<comment type="similarity">
    <text evidence="1">Belongs to the 'phage' integrase family.</text>
</comment>
<evidence type="ECO:0000256" key="4">
    <source>
        <dbReference type="ARBA" id="ARBA00023172"/>
    </source>
</evidence>
<dbReference type="Pfam" id="PF00589">
    <property type="entry name" value="Phage_integrase"/>
    <property type="match status" value="1"/>
</dbReference>
<reference evidence="6 7" key="1">
    <citation type="submission" date="2019-06" db="EMBL/GenBank/DDBJ databases">
        <title>Genomic Encyclopedia of Archaeal and Bacterial Type Strains, Phase II (KMG-II): from individual species to whole genera.</title>
        <authorList>
            <person name="Goeker M."/>
        </authorList>
    </citation>
    <scope>NUCLEOTIDE SEQUENCE [LARGE SCALE GENOMIC DNA]</scope>
    <source>
        <strain evidence="6 7">DSM 18423</strain>
    </source>
</reference>
<evidence type="ECO:0000313" key="7">
    <source>
        <dbReference type="Proteomes" id="UP000320582"/>
    </source>
</evidence>